<proteinExistence type="inferred from homology"/>
<dbReference type="GO" id="GO:0071916">
    <property type="term" value="F:dipeptide transmembrane transporter activity"/>
    <property type="evidence" value="ECO:0007669"/>
    <property type="project" value="UniProtKB-ARBA"/>
</dbReference>
<dbReference type="SUPFAM" id="SSF103473">
    <property type="entry name" value="MFS general substrate transporter"/>
    <property type="match status" value="1"/>
</dbReference>
<dbReference type="InterPro" id="IPR018456">
    <property type="entry name" value="PTR2_symporter_CS"/>
</dbReference>
<protein>
    <submittedName>
        <fullName evidence="10">Peptide transporter PTR2-A</fullName>
    </submittedName>
</protein>
<feature type="region of interest" description="Disordered" evidence="8">
    <location>
        <begin position="1"/>
        <end position="21"/>
    </location>
</feature>
<evidence type="ECO:0000256" key="6">
    <source>
        <dbReference type="ARBA" id="ARBA00023136"/>
    </source>
</evidence>
<feature type="transmembrane region" description="Helical" evidence="9">
    <location>
        <begin position="137"/>
        <end position="154"/>
    </location>
</feature>
<keyword evidence="11" id="KW-1185">Reference proteome</keyword>
<evidence type="ECO:0000256" key="7">
    <source>
        <dbReference type="RuleBase" id="RU003755"/>
    </source>
</evidence>
<evidence type="ECO:0000256" key="8">
    <source>
        <dbReference type="SAM" id="MobiDB-lite"/>
    </source>
</evidence>
<feature type="transmembrane region" description="Helical" evidence="9">
    <location>
        <begin position="274"/>
        <end position="295"/>
    </location>
</feature>
<dbReference type="EMBL" id="MU002035">
    <property type="protein sequence ID" value="KAF2791136.1"/>
    <property type="molecule type" value="Genomic_DNA"/>
</dbReference>
<dbReference type="PANTHER" id="PTHR11654">
    <property type="entry name" value="OLIGOPEPTIDE TRANSPORTER-RELATED"/>
    <property type="match status" value="1"/>
</dbReference>
<dbReference type="OrthoDB" id="8904098at2759"/>
<name>A0A6A6X437_9PLEO</name>
<accession>A0A6A6X437</accession>
<dbReference type="Pfam" id="PF00854">
    <property type="entry name" value="PTR2"/>
    <property type="match status" value="1"/>
</dbReference>
<dbReference type="FunFam" id="1.20.1250.20:FF:000085">
    <property type="entry name" value="MFS peptide transporter Ptr2"/>
    <property type="match status" value="1"/>
</dbReference>
<evidence type="ECO:0000313" key="10">
    <source>
        <dbReference type="EMBL" id="KAF2791136.1"/>
    </source>
</evidence>
<evidence type="ECO:0000256" key="4">
    <source>
        <dbReference type="ARBA" id="ARBA00022692"/>
    </source>
</evidence>
<feature type="transmembrane region" description="Helical" evidence="9">
    <location>
        <begin position="161"/>
        <end position="183"/>
    </location>
</feature>
<gene>
    <name evidence="10" type="ORF">K505DRAFT_249615</name>
</gene>
<dbReference type="InterPro" id="IPR000109">
    <property type="entry name" value="POT_fam"/>
</dbReference>
<evidence type="ECO:0000256" key="2">
    <source>
        <dbReference type="ARBA" id="ARBA00005982"/>
    </source>
</evidence>
<dbReference type="PROSITE" id="PS01023">
    <property type="entry name" value="PTR2_2"/>
    <property type="match status" value="1"/>
</dbReference>
<keyword evidence="4 7" id="KW-0812">Transmembrane</keyword>
<dbReference type="Gene3D" id="1.20.1250.20">
    <property type="entry name" value="MFS general substrate transporter like domains"/>
    <property type="match status" value="1"/>
</dbReference>
<dbReference type="Proteomes" id="UP000799757">
    <property type="component" value="Unassembled WGS sequence"/>
</dbReference>
<comment type="similarity">
    <text evidence="2 7">Belongs to the major facilitator superfamily. Proton-dependent oligopeptide transporter (POT/PTR) (TC 2.A.17) family.</text>
</comment>
<organism evidence="10 11">
    <name type="scientific">Melanomma pulvis-pyrius CBS 109.77</name>
    <dbReference type="NCBI Taxonomy" id="1314802"/>
    <lineage>
        <taxon>Eukaryota</taxon>
        <taxon>Fungi</taxon>
        <taxon>Dikarya</taxon>
        <taxon>Ascomycota</taxon>
        <taxon>Pezizomycotina</taxon>
        <taxon>Dothideomycetes</taxon>
        <taxon>Pleosporomycetidae</taxon>
        <taxon>Pleosporales</taxon>
        <taxon>Melanommataceae</taxon>
        <taxon>Melanomma</taxon>
    </lineage>
</organism>
<feature type="transmembrane region" description="Helical" evidence="9">
    <location>
        <begin position="524"/>
        <end position="547"/>
    </location>
</feature>
<feature type="transmembrane region" description="Helical" evidence="9">
    <location>
        <begin position="367"/>
        <end position="386"/>
    </location>
</feature>
<evidence type="ECO:0000256" key="5">
    <source>
        <dbReference type="ARBA" id="ARBA00022989"/>
    </source>
</evidence>
<evidence type="ECO:0000313" key="11">
    <source>
        <dbReference type="Proteomes" id="UP000799757"/>
    </source>
</evidence>
<comment type="subcellular location">
    <subcellularLocation>
        <location evidence="1 7">Membrane</location>
        <topology evidence="1 7">Multi-pass membrane protein</topology>
    </subcellularLocation>
</comment>
<feature type="transmembrane region" description="Helical" evidence="9">
    <location>
        <begin position="417"/>
        <end position="434"/>
    </location>
</feature>
<dbReference type="PROSITE" id="PS01022">
    <property type="entry name" value="PTR2_1"/>
    <property type="match status" value="1"/>
</dbReference>
<evidence type="ECO:0000256" key="1">
    <source>
        <dbReference type="ARBA" id="ARBA00004141"/>
    </source>
</evidence>
<feature type="transmembrane region" description="Helical" evidence="9">
    <location>
        <begin position="446"/>
        <end position="468"/>
    </location>
</feature>
<dbReference type="InterPro" id="IPR036259">
    <property type="entry name" value="MFS_trans_sf"/>
</dbReference>
<evidence type="ECO:0000256" key="3">
    <source>
        <dbReference type="ARBA" id="ARBA00022448"/>
    </source>
</evidence>
<feature type="transmembrane region" description="Helical" evidence="9">
    <location>
        <begin position="553"/>
        <end position="574"/>
    </location>
</feature>
<keyword evidence="5 9" id="KW-1133">Transmembrane helix</keyword>
<dbReference type="AlphaFoldDB" id="A0A6A6X437"/>
<evidence type="ECO:0000256" key="9">
    <source>
        <dbReference type="SAM" id="Phobius"/>
    </source>
</evidence>
<keyword evidence="6 9" id="KW-0472">Membrane</keyword>
<reference evidence="10" key="1">
    <citation type="journal article" date="2020" name="Stud. Mycol.">
        <title>101 Dothideomycetes genomes: a test case for predicting lifestyles and emergence of pathogens.</title>
        <authorList>
            <person name="Haridas S."/>
            <person name="Albert R."/>
            <person name="Binder M."/>
            <person name="Bloem J."/>
            <person name="Labutti K."/>
            <person name="Salamov A."/>
            <person name="Andreopoulos B."/>
            <person name="Baker S."/>
            <person name="Barry K."/>
            <person name="Bills G."/>
            <person name="Bluhm B."/>
            <person name="Cannon C."/>
            <person name="Castanera R."/>
            <person name="Culley D."/>
            <person name="Daum C."/>
            <person name="Ezra D."/>
            <person name="Gonzalez J."/>
            <person name="Henrissat B."/>
            <person name="Kuo A."/>
            <person name="Liang C."/>
            <person name="Lipzen A."/>
            <person name="Lutzoni F."/>
            <person name="Magnuson J."/>
            <person name="Mondo S."/>
            <person name="Nolan M."/>
            <person name="Ohm R."/>
            <person name="Pangilinan J."/>
            <person name="Park H.-J."/>
            <person name="Ramirez L."/>
            <person name="Alfaro M."/>
            <person name="Sun H."/>
            <person name="Tritt A."/>
            <person name="Yoshinaga Y."/>
            <person name="Zwiers L.-H."/>
            <person name="Turgeon B."/>
            <person name="Goodwin S."/>
            <person name="Spatafora J."/>
            <person name="Crous P."/>
            <person name="Grigoriev I."/>
        </authorList>
    </citation>
    <scope>NUCLEOTIDE SEQUENCE</scope>
    <source>
        <strain evidence="10">CBS 109.77</strain>
    </source>
</reference>
<feature type="transmembrane region" description="Helical" evidence="9">
    <location>
        <begin position="488"/>
        <end position="512"/>
    </location>
</feature>
<sequence length="611" mass="67850">MIEPKIDPALVDHSGDPGRKLLPTEHLADEPPPIYAGEAIIQHRYIASDEIPTEEELHSLRRVPATIPWKVYTIAFVELVERMSYYGTTAVFTNFIQDANPGTRTGAALHPNSAEAQPGALGLGQKAATGITTFNQFWIYMMPLLGAYVADTYLGRFKTIVLAVIIAEIGHILLTASAAPTLIAKPSNSLGLFVVGLIIMGVGTGAFKSNISPLIAEQIPQEVMRVETTKKGERIIVDPTLTATRIYNYFYLFINIGALIGQIGMAYAERYVGFYLSYLIPTLFFLTTFPVLFFCRNRYIHRKPEGSVLGPAVKLLFLGLKGRWHLNPLATWRHWNDGTFWQSIKPSQLGSDKPAWMKFDDAWVDEVARGWSACSVFLWYPLYWVTYNQINGNLTSQAKTMTLHGVPNDVLTNLDPFAIIILIPLMDLAVYPMLRRRGIHFTPIKRITAGFFIGTAAMLWSTVVQYFIYKTSPCGSAASTKCKSALNVWLQSGSYILIAMSEIFASVTSLEYAFTKAPKNMRSFVQAFALFMSAISAALGEALLPLSENPLLVWNYGTMGVISFVAGCVFWLQYRQLDRDEDRLNMLPTGHVGTQGQAADVEARFGASSEK</sequence>
<keyword evidence="3 7" id="KW-0813">Transport</keyword>
<feature type="transmembrane region" description="Helical" evidence="9">
    <location>
        <begin position="249"/>
        <end position="268"/>
    </location>
</feature>
<dbReference type="GO" id="GO:0005886">
    <property type="term" value="C:plasma membrane"/>
    <property type="evidence" value="ECO:0007669"/>
    <property type="project" value="UniProtKB-ARBA"/>
</dbReference>
<feature type="transmembrane region" description="Helical" evidence="9">
    <location>
        <begin position="189"/>
        <end position="207"/>
    </location>
</feature>